<evidence type="ECO:0000256" key="6">
    <source>
        <dbReference type="SAM" id="MobiDB-lite"/>
    </source>
</evidence>
<evidence type="ECO:0000256" key="7">
    <source>
        <dbReference type="SAM" id="Phobius"/>
    </source>
</evidence>
<dbReference type="PANTHER" id="PTHR23504:SF8">
    <property type="entry name" value="TRANSPORTER, PUTATIVE (AFU_ORTHOLOGUE AFUA_1G03730)-RELATED"/>
    <property type="match status" value="1"/>
</dbReference>
<keyword evidence="3 7" id="KW-0812">Transmembrane</keyword>
<feature type="transmembrane region" description="Helical" evidence="7">
    <location>
        <begin position="465"/>
        <end position="485"/>
    </location>
</feature>
<sequence>MHANTPKLPVRQLLILAICRFAEPIAVTSYLPYLPEMIESVGVPKAEVAQWAGLTTAVFSFAQAAMAVYWGTTSDRFGRKPIILLGLICTMVLSLAFGLSKSLPVLVGCRAMIGLMNGNVGIIRTMVAEMVQDKALQPRAFSVMPMVWTVGSVIGPAFGGSLARPAEKYPEIFGRSKFFREYPFVLPNIAAGIFFLVGITTGYLFLHETLAAKKGHRDSGLVLGQLLTRPCTRRCKTSIGRATDNERTPLLGGEQEIAKSPQDISRTITSRWRDILNPQSALILTAYASMSVHTMAYESLLPVFLHSPPQHFQDNLDVQLPFKFVGGFGMDSQEIGMYYTLTGIVGMVVQFYVFPACATRFGVLKCVKATSIAYPVLYLLTPYVALVPESMRSVTIFFLILIKLTAAIFNFPSLTILLTNSASSLSILGTLNGVATSVSAIGRAAGPAMLGPIFSLGVRAGYIIIPWWSLTCIAVISAIPVPWIVEGDGFQAQSTDELEPEPEESAAESHPAKHPGNQRRG</sequence>
<name>A0ABR4M382_9EURO</name>
<dbReference type="CDD" id="cd17330">
    <property type="entry name" value="MFS_SLC46_TetA_like"/>
    <property type="match status" value="1"/>
</dbReference>
<evidence type="ECO:0000256" key="4">
    <source>
        <dbReference type="ARBA" id="ARBA00022989"/>
    </source>
</evidence>
<evidence type="ECO:0000256" key="2">
    <source>
        <dbReference type="ARBA" id="ARBA00022448"/>
    </source>
</evidence>
<evidence type="ECO:0000256" key="1">
    <source>
        <dbReference type="ARBA" id="ARBA00004141"/>
    </source>
</evidence>
<organism evidence="9 10">
    <name type="scientific">Aspergillus lucknowensis</name>
    <dbReference type="NCBI Taxonomy" id="176173"/>
    <lineage>
        <taxon>Eukaryota</taxon>
        <taxon>Fungi</taxon>
        <taxon>Dikarya</taxon>
        <taxon>Ascomycota</taxon>
        <taxon>Pezizomycotina</taxon>
        <taxon>Eurotiomycetes</taxon>
        <taxon>Eurotiomycetidae</taxon>
        <taxon>Eurotiales</taxon>
        <taxon>Aspergillaceae</taxon>
        <taxon>Aspergillus</taxon>
        <taxon>Aspergillus subgen. Nidulantes</taxon>
    </lineage>
</organism>
<feature type="transmembrane region" description="Helical" evidence="7">
    <location>
        <begin position="143"/>
        <end position="164"/>
    </location>
</feature>
<reference evidence="9 10" key="1">
    <citation type="submission" date="2024-07" db="EMBL/GenBank/DDBJ databases">
        <title>Section-level genome sequencing and comparative genomics of Aspergillus sections Usti and Cavernicolus.</title>
        <authorList>
            <consortium name="Lawrence Berkeley National Laboratory"/>
            <person name="Nybo J.L."/>
            <person name="Vesth T.C."/>
            <person name="Theobald S."/>
            <person name="Frisvad J.C."/>
            <person name="Larsen T.O."/>
            <person name="Kjaerboelling I."/>
            <person name="Rothschild-Mancinelli K."/>
            <person name="Lyhne E.K."/>
            <person name="Kogle M.E."/>
            <person name="Barry K."/>
            <person name="Clum A."/>
            <person name="Na H."/>
            <person name="Ledsgaard L."/>
            <person name="Lin J."/>
            <person name="Lipzen A."/>
            <person name="Kuo A."/>
            <person name="Riley R."/>
            <person name="Mondo S."/>
            <person name="Labutti K."/>
            <person name="Haridas S."/>
            <person name="Pangalinan J."/>
            <person name="Salamov A.A."/>
            <person name="Simmons B.A."/>
            <person name="Magnuson J.K."/>
            <person name="Chen J."/>
            <person name="Drula E."/>
            <person name="Henrissat B."/>
            <person name="Wiebenga A."/>
            <person name="Lubbers R.J."/>
            <person name="Gomes A.C."/>
            <person name="Macurrencykelacurrency M.R."/>
            <person name="Stajich J."/>
            <person name="Grigoriev I.V."/>
            <person name="Mortensen U.H."/>
            <person name="De Vries R.P."/>
            <person name="Baker S.E."/>
            <person name="Andersen M.R."/>
        </authorList>
    </citation>
    <scope>NUCLEOTIDE SEQUENCE [LARGE SCALE GENOMIC DNA]</scope>
    <source>
        <strain evidence="9 10">CBS 449.75</strain>
    </source>
</reference>
<dbReference type="Pfam" id="PF07690">
    <property type="entry name" value="MFS_1"/>
    <property type="match status" value="1"/>
</dbReference>
<feature type="transmembrane region" description="Helical" evidence="7">
    <location>
        <begin position="335"/>
        <end position="354"/>
    </location>
</feature>
<keyword evidence="4 7" id="KW-1133">Transmembrane helix</keyword>
<dbReference type="EMBL" id="JBFXLQ010000004">
    <property type="protein sequence ID" value="KAL2871055.1"/>
    <property type="molecule type" value="Genomic_DNA"/>
</dbReference>
<dbReference type="SUPFAM" id="SSF103473">
    <property type="entry name" value="MFS general substrate transporter"/>
    <property type="match status" value="1"/>
</dbReference>
<dbReference type="GeneID" id="98140711"/>
<accession>A0ABR4M382</accession>
<evidence type="ECO:0000259" key="8">
    <source>
        <dbReference type="PROSITE" id="PS50850"/>
    </source>
</evidence>
<dbReference type="Proteomes" id="UP001610432">
    <property type="component" value="Unassembled WGS sequence"/>
</dbReference>
<dbReference type="Gene3D" id="1.20.1250.20">
    <property type="entry name" value="MFS general substrate transporter like domains"/>
    <property type="match status" value="1"/>
</dbReference>
<dbReference type="PANTHER" id="PTHR23504">
    <property type="entry name" value="MAJOR FACILITATOR SUPERFAMILY DOMAIN-CONTAINING PROTEIN 10"/>
    <property type="match status" value="1"/>
</dbReference>
<dbReference type="InterPro" id="IPR011701">
    <property type="entry name" value="MFS"/>
</dbReference>
<evidence type="ECO:0000313" key="10">
    <source>
        <dbReference type="Proteomes" id="UP001610432"/>
    </source>
</evidence>
<feature type="transmembrane region" description="Helical" evidence="7">
    <location>
        <begin position="366"/>
        <end position="384"/>
    </location>
</feature>
<comment type="subcellular location">
    <subcellularLocation>
        <location evidence="1">Membrane</location>
        <topology evidence="1">Multi-pass membrane protein</topology>
    </subcellularLocation>
</comment>
<feature type="transmembrane region" description="Helical" evidence="7">
    <location>
        <begin position="184"/>
        <end position="206"/>
    </location>
</feature>
<feature type="compositionally biased region" description="Acidic residues" evidence="6">
    <location>
        <begin position="496"/>
        <end position="506"/>
    </location>
</feature>
<feature type="region of interest" description="Disordered" evidence="6">
    <location>
        <begin position="492"/>
        <end position="521"/>
    </location>
</feature>
<feature type="transmembrane region" description="Helical" evidence="7">
    <location>
        <begin position="396"/>
        <end position="418"/>
    </location>
</feature>
<dbReference type="PROSITE" id="PS50850">
    <property type="entry name" value="MFS"/>
    <property type="match status" value="1"/>
</dbReference>
<feature type="transmembrane region" description="Helical" evidence="7">
    <location>
        <begin position="425"/>
        <end position="445"/>
    </location>
</feature>
<feature type="domain" description="Major facilitator superfamily (MFS) profile" evidence="8">
    <location>
        <begin position="12"/>
        <end position="489"/>
    </location>
</feature>
<protein>
    <submittedName>
        <fullName evidence="9">Major facilitator superfamily domain-containing protein</fullName>
    </submittedName>
</protein>
<feature type="compositionally biased region" description="Basic residues" evidence="6">
    <location>
        <begin position="512"/>
        <end position="521"/>
    </location>
</feature>
<gene>
    <name evidence="9" type="ORF">BJX67DRAFT_213581</name>
</gene>
<evidence type="ECO:0000256" key="3">
    <source>
        <dbReference type="ARBA" id="ARBA00022692"/>
    </source>
</evidence>
<keyword evidence="2" id="KW-0813">Transport</keyword>
<feature type="transmembrane region" description="Helical" evidence="7">
    <location>
        <begin position="51"/>
        <end position="70"/>
    </location>
</feature>
<proteinExistence type="predicted"/>
<dbReference type="RefSeq" id="XP_070890034.1">
    <property type="nucleotide sequence ID" value="XM_071025639.1"/>
</dbReference>
<dbReference type="InterPro" id="IPR020846">
    <property type="entry name" value="MFS_dom"/>
</dbReference>
<dbReference type="InterPro" id="IPR036259">
    <property type="entry name" value="MFS_trans_sf"/>
</dbReference>
<keyword evidence="10" id="KW-1185">Reference proteome</keyword>
<comment type="caution">
    <text evidence="9">The sequence shown here is derived from an EMBL/GenBank/DDBJ whole genome shotgun (WGS) entry which is preliminary data.</text>
</comment>
<evidence type="ECO:0000256" key="5">
    <source>
        <dbReference type="ARBA" id="ARBA00023136"/>
    </source>
</evidence>
<evidence type="ECO:0000313" key="9">
    <source>
        <dbReference type="EMBL" id="KAL2871055.1"/>
    </source>
</evidence>
<feature type="transmembrane region" description="Helical" evidence="7">
    <location>
        <begin position="12"/>
        <end position="31"/>
    </location>
</feature>
<feature type="transmembrane region" description="Helical" evidence="7">
    <location>
        <begin position="82"/>
        <end position="99"/>
    </location>
</feature>
<keyword evidence="5 7" id="KW-0472">Membrane</keyword>